<sequence length="196" mass="21801">MKELAKSSLQMVCIPSTLSLSAPASLQGLECSTLFYEGVWSAHLTFFFVLPVFAAFYMLCSLGHALGVSRSYYASSHGQHQKAIVDAKFRTSEVKVYRTFIQDSDLIAFCGIYPETEMVIREVEPIWKGATELIICLTHARMHNVIVVQFSDGYMDAVIIRDFPKADLIAFLLKVSDGSYVKSTYDLGFNSVAGKL</sequence>
<keyword evidence="1" id="KW-0812">Transmembrane</keyword>
<accession>A0AAD8SY43</accession>
<proteinExistence type="predicted"/>
<dbReference type="EMBL" id="JAUUTY010000003">
    <property type="protein sequence ID" value="KAK1666017.1"/>
    <property type="molecule type" value="Genomic_DNA"/>
</dbReference>
<evidence type="ECO:0000256" key="1">
    <source>
        <dbReference type="SAM" id="Phobius"/>
    </source>
</evidence>
<evidence type="ECO:0000313" key="3">
    <source>
        <dbReference type="Proteomes" id="UP001231189"/>
    </source>
</evidence>
<dbReference type="AlphaFoldDB" id="A0AAD8SY43"/>
<keyword evidence="1" id="KW-0472">Membrane</keyword>
<name>A0AAD8SY43_LOLMU</name>
<feature type="transmembrane region" description="Helical" evidence="1">
    <location>
        <begin position="38"/>
        <end position="60"/>
    </location>
</feature>
<protein>
    <submittedName>
        <fullName evidence="2">Uncharacterized protein</fullName>
    </submittedName>
</protein>
<reference evidence="2" key="1">
    <citation type="submission" date="2023-07" db="EMBL/GenBank/DDBJ databases">
        <title>A chromosome-level genome assembly of Lolium multiflorum.</title>
        <authorList>
            <person name="Chen Y."/>
            <person name="Copetti D."/>
            <person name="Kolliker R."/>
            <person name="Studer B."/>
        </authorList>
    </citation>
    <scope>NUCLEOTIDE SEQUENCE</scope>
    <source>
        <strain evidence="2">02402/16</strain>
        <tissue evidence="2">Leaf</tissue>
    </source>
</reference>
<keyword evidence="1" id="KW-1133">Transmembrane helix</keyword>
<dbReference type="Proteomes" id="UP001231189">
    <property type="component" value="Unassembled WGS sequence"/>
</dbReference>
<organism evidence="2 3">
    <name type="scientific">Lolium multiflorum</name>
    <name type="common">Italian ryegrass</name>
    <name type="synonym">Lolium perenne subsp. multiflorum</name>
    <dbReference type="NCBI Taxonomy" id="4521"/>
    <lineage>
        <taxon>Eukaryota</taxon>
        <taxon>Viridiplantae</taxon>
        <taxon>Streptophyta</taxon>
        <taxon>Embryophyta</taxon>
        <taxon>Tracheophyta</taxon>
        <taxon>Spermatophyta</taxon>
        <taxon>Magnoliopsida</taxon>
        <taxon>Liliopsida</taxon>
        <taxon>Poales</taxon>
        <taxon>Poaceae</taxon>
        <taxon>BOP clade</taxon>
        <taxon>Pooideae</taxon>
        <taxon>Poodae</taxon>
        <taxon>Poeae</taxon>
        <taxon>Poeae Chloroplast Group 2 (Poeae type)</taxon>
        <taxon>Loliodinae</taxon>
        <taxon>Loliinae</taxon>
        <taxon>Lolium</taxon>
    </lineage>
</organism>
<comment type="caution">
    <text evidence="2">The sequence shown here is derived from an EMBL/GenBank/DDBJ whole genome shotgun (WGS) entry which is preliminary data.</text>
</comment>
<gene>
    <name evidence="2" type="ORF">QYE76_054176</name>
</gene>
<evidence type="ECO:0000313" key="2">
    <source>
        <dbReference type="EMBL" id="KAK1666017.1"/>
    </source>
</evidence>
<keyword evidence="3" id="KW-1185">Reference proteome</keyword>